<name>A0A6G1SGF4_9ACAR</name>
<dbReference type="GO" id="GO:0001732">
    <property type="term" value="P:formation of cytoplasmic translation initiation complex"/>
    <property type="evidence" value="ECO:0007669"/>
    <property type="project" value="UniProtKB-UniRule"/>
</dbReference>
<dbReference type="InterPro" id="IPR011047">
    <property type="entry name" value="Quinoprotein_ADH-like_sf"/>
</dbReference>
<evidence type="ECO:0000256" key="1">
    <source>
        <dbReference type="ARBA" id="ARBA00022490"/>
    </source>
</evidence>
<comment type="similarity">
    <text evidence="6">Belongs to the WD repeat STRAP family.</text>
</comment>
<dbReference type="HAMAP" id="MF_03008">
    <property type="entry name" value="eIF3i"/>
    <property type="match status" value="1"/>
</dbReference>
<dbReference type="GO" id="GO:0016282">
    <property type="term" value="C:eukaryotic 43S preinitiation complex"/>
    <property type="evidence" value="ECO:0007669"/>
    <property type="project" value="UniProtKB-UniRule"/>
</dbReference>
<sequence length="325" mass="36078">MRPIALHGHTRALTRVRFNREGDLVFSAAKDCSPVVWYSSTGQRIGNYEAKLGVIWDLDVDFSTTLIAAAGSEAIFVWDAETGKTIHQVDTHNSVRACGFSFSGHQILYTTDSTMKLLPKVCVMDIRDPAQVESPQNAGYFHEESVSEKVSAVIWGPLDQTFLTGNEKGAIKKWDIRKPGEVVAQSEDHTSAITDLQGSADCTMFISSSKDCTAKLFDIETLEVIKTYQSDRPVNSASISPLRDHVVLGGGQEAMEVTTTAQQSGKFEAQFYHMIFEEEFARVKGHFGPINTIAFHPDGRGYASGSEDGYVRVHRFDPKYFEYEN</sequence>
<evidence type="ECO:0000256" key="3">
    <source>
        <dbReference type="ARBA" id="ARBA00022574"/>
    </source>
</evidence>
<comment type="subunit">
    <text evidence="7">Component of the eukaryotic translation initiation factor 3 (eIF-3) complex.</text>
</comment>
<dbReference type="GO" id="GO:0003743">
    <property type="term" value="F:translation initiation factor activity"/>
    <property type="evidence" value="ECO:0007669"/>
    <property type="project" value="UniProtKB-UniRule"/>
</dbReference>
<dbReference type="InterPro" id="IPR001680">
    <property type="entry name" value="WD40_rpt"/>
</dbReference>
<proteinExistence type="inferred from homology"/>
<feature type="repeat" description="WD" evidence="8">
    <location>
        <begin position="283"/>
        <end position="313"/>
    </location>
</feature>
<dbReference type="PROSITE" id="PS50082">
    <property type="entry name" value="WD_REPEATS_2"/>
    <property type="match status" value="3"/>
</dbReference>
<dbReference type="PANTHER" id="PTHR19877:SF1">
    <property type="entry name" value="EUKARYOTIC TRANSLATION INITIATION FACTOR 3 SUBUNIT I"/>
    <property type="match status" value="1"/>
</dbReference>
<keyword evidence="4" id="KW-0677">Repeat</keyword>
<evidence type="ECO:0000256" key="5">
    <source>
        <dbReference type="ARBA" id="ARBA00022917"/>
    </source>
</evidence>
<evidence type="ECO:0000256" key="6">
    <source>
        <dbReference type="ARBA" id="ARBA00038394"/>
    </source>
</evidence>
<dbReference type="InterPro" id="IPR015943">
    <property type="entry name" value="WD40/YVTN_repeat-like_dom_sf"/>
</dbReference>
<protein>
    <recommendedName>
        <fullName evidence="7">Eukaryotic translation initiation factor 3 subunit I</fullName>
        <shortName evidence="7">eIF3i</shortName>
    </recommendedName>
</protein>
<evidence type="ECO:0000256" key="4">
    <source>
        <dbReference type="ARBA" id="ARBA00022737"/>
    </source>
</evidence>
<dbReference type="GO" id="GO:0003723">
    <property type="term" value="F:RNA binding"/>
    <property type="evidence" value="ECO:0007669"/>
    <property type="project" value="TreeGrafter"/>
</dbReference>
<gene>
    <name evidence="9" type="primary">EIF3I_0</name>
    <name evidence="9" type="ORF">g.16097</name>
</gene>
<dbReference type="PROSITE" id="PS50294">
    <property type="entry name" value="WD_REPEATS_REGION"/>
    <property type="match status" value="1"/>
</dbReference>
<accession>A0A6G1SGF4</accession>
<feature type="repeat" description="WD" evidence="8">
    <location>
        <begin position="186"/>
        <end position="227"/>
    </location>
</feature>
<organism evidence="9">
    <name type="scientific">Aceria tosichella</name>
    <name type="common">wheat curl mite</name>
    <dbReference type="NCBI Taxonomy" id="561515"/>
    <lineage>
        <taxon>Eukaryota</taxon>
        <taxon>Metazoa</taxon>
        <taxon>Ecdysozoa</taxon>
        <taxon>Arthropoda</taxon>
        <taxon>Chelicerata</taxon>
        <taxon>Arachnida</taxon>
        <taxon>Acari</taxon>
        <taxon>Acariformes</taxon>
        <taxon>Trombidiformes</taxon>
        <taxon>Prostigmata</taxon>
        <taxon>Eupodina</taxon>
        <taxon>Eriophyoidea</taxon>
        <taxon>Eriophyidae</taxon>
        <taxon>Eriophyinae</taxon>
        <taxon>Aceriini</taxon>
        <taxon>Aceria</taxon>
    </lineage>
</organism>
<comment type="subcellular location">
    <subcellularLocation>
        <location evidence="7">Cytoplasm</location>
    </subcellularLocation>
</comment>
<dbReference type="EMBL" id="GGYP01004813">
    <property type="protein sequence ID" value="MDE49584.1"/>
    <property type="molecule type" value="Transcribed_RNA"/>
</dbReference>
<dbReference type="SMART" id="SM00320">
    <property type="entry name" value="WD40"/>
    <property type="match status" value="7"/>
</dbReference>
<evidence type="ECO:0000313" key="9">
    <source>
        <dbReference type="EMBL" id="MDE49584.1"/>
    </source>
</evidence>
<dbReference type="InterPro" id="IPR027525">
    <property type="entry name" value="eIF3i"/>
</dbReference>
<dbReference type="GO" id="GO:0071541">
    <property type="term" value="C:eukaryotic translation initiation factor 3 complex, eIF3m"/>
    <property type="evidence" value="ECO:0007669"/>
    <property type="project" value="TreeGrafter"/>
</dbReference>
<dbReference type="AlphaFoldDB" id="A0A6G1SGF4"/>
<reference evidence="9" key="1">
    <citation type="submission" date="2018-10" db="EMBL/GenBank/DDBJ databases">
        <title>Transcriptome assembly of Aceria tosichella (Wheat curl mite) Type 2.</title>
        <authorList>
            <person name="Scully E.D."/>
            <person name="Geib S.M."/>
            <person name="Palmer N.A."/>
            <person name="Gupta A.K."/>
            <person name="Sarath G."/>
            <person name="Tatineni S."/>
        </authorList>
    </citation>
    <scope>NUCLEOTIDE SEQUENCE</scope>
    <source>
        <strain evidence="9">LincolnNE</strain>
    </source>
</reference>
<dbReference type="PANTHER" id="PTHR19877">
    <property type="entry name" value="EUKARYOTIC TRANSLATION INITIATION FACTOR 3 SUBUNIT I"/>
    <property type="match status" value="1"/>
</dbReference>
<dbReference type="Gene3D" id="2.130.10.10">
    <property type="entry name" value="YVTN repeat-like/Quinoprotein amine dehydrogenase"/>
    <property type="match status" value="1"/>
</dbReference>
<keyword evidence="2 7" id="KW-0396">Initiation factor</keyword>
<keyword evidence="3 8" id="KW-0853">WD repeat</keyword>
<evidence type="ECO:0000256" key="2">
    <source>
        <dbReference type="ARBA" id="ARBA00022540"/>
    </source>
</evidence>
<keyword evidence="1 7" id="KW-0963">Cytoplasm</keyword>
<dbReference type="Pfam" id="PF24805">
    <property type="entry name" value="EIF3I"/>
    <property type="match status" value="1"/>
</dbReference>
<comment type="similarity">
    <text evidence="7">Belongs to the eIF-3 subunit I family.</text>
</comment>
<evidence type="ECO:0000256" key="8">
    <source>
        <dbReference type="PROSITE-ProRule" id="PRU00221"/>
    </source>
</evidence>
<dbReference type="SUPFAM" id="SSF50998">
    <property type="entry name" value="Quinoprotein alcohol dehydrogenase-like"/>
    <property type="match status" value="1"/>
</dbReference>
<comment type="function">
    <text evidence="7">Component of the eukaryotic translation initiation factor 3 (eIF-3) complex, which is involved in protein synthesis of a specialized repertoire of mRNAs and, together with other initiation factors, stimulates binding of mRNA and methionyl-tRNAi to the 40S ribosome. The eIF-3 complex specifically targets and initiates translation of a subset of mRNAs involved in cell proliferation.</text>
</comment>
<dbReference type="GO" id="GO:0033290">
    <property type="term" value="C:eukaryotic 48S preinitiation complex"/>
    <property type="evidence" value="ECO:0007669"/>
    <property type="project" value="UniProtKB-UniRule"/>
</dbReference>
<evidence type="ECO:0000256" key="7">
    <source>
        <dbReference type="HAMAP-Rule" id="MF_03008"/>
    </source>
</evidence>
<keyword evidence="5 7" id="KW-0648">Protein biosynthesis</keyword>
<feature type="repeat" description="WD" evidence="8">
    <location>
        <begin position="6"/>
        <end position="47"/>
    </location>
</feature>